<dbReference type="PANTHER" id="PTHR10724">
    <property type="entry name" value="30S RIBOSOMAL PROTEIN S1"/>
    <property type="match status" value="1"/>
</dbReference>
<name>A0A1G2F8R5_9BACT</name>
<gene>
    <name evidence="5" type="ORF">A2Y98_00635</name>
</gene>
<dbReference type="InterPro" id="IPR035104">
    <property type="entry name" value="Ribosomal_protein_S1-like"/>
</dbReference>
<feature type="domain" description="S1 motif" evidence="4">
    <location>
        <begin position="100"/>
        <end position="178"/>
    </location>
</feature>
<keyword evidence="3" id="KW-0687">Ribonucleoprotein</keyword>
<evidence type="ECO:0000313" key="5">
    <source>
        <dbReference type="EMBL" id="OGZ34008.1"/>
    </source>
</evidence>
<proteinExistence type="inferred from homology"/>
<dbReference type="STRING" id="1801992.A2Y98_00635"/>
<comment type="similarity">
    <text evidence="1">Belongs to the bacterial ribosomal protein bS1 family.</text>
</comment>
<dbReference type="SUPFAM" id="SSF50249">
    <property type="entry name" value="Nucleic acid-binding proteins"/>
    <property type="match status" value="4"/>
</dbReference>
<reference evidence="5 6" key="1">
    <citation type="journal article" date="2016" name="Nat. Commun.">
        <title>Thousands of microbial genomes shed light on interconnected biogeochemical processes in an aquifer system.</title>
        <authorList>
            <person name="Anantharaman K."/>
            <person name="Brown C.T."/>
            <person name="Hug L.A."/>
            <person name="Sharon I."/>
            <person name="Castelle C.J."/>
            <person name="Probst A.J."/>
            <person name="Thomas B.C."/>
            <person name="Singh A."/>
            <person name="Wilkins M.J."/>
            <person name="Karaoz U."/>
            <person name="Brodie E.L."/>
            <person name="Williams K.H."/>
            <person name="Hubbard S.S."/>
            <person name="Banfield J.F."/>
        </authorList>
    </citation>
    <scope>NUCLEOTIDE SEQUENCE [LARGE SCALE GENOMIC DNA]</scope>
</reference>
<evidence type="ECO:0000259" key="4">
    <source>
        <dbReference type="PROSITE" id="PS50126"/>
    </source>
</evidence>
<dbReference type="InterPro" id="IPR003029">
    <property type="entry name" value="S1_domain"/>
</dbReference>
<dbReference type="AlphaFoldDB" id="A0A1G2F8R5"/>
<dbReference type="PROSITE" id="PS50126">
    <property type="entry name" value="S1"/>
    <property type="match status" value="4"/>
</dbReference>
<dbReference type="InterPro" id="IPR012340">
    <property type="entry name" value="NA-bd_OB-fold"/>
</dbReference>
<dbReference type="Gene3D" id="2.40.50.140">
    <property type="entry name" value="Nucleic acid-binding proteins"/>
    <property type="match status" value="4"/>
</dbReference>
<keyword evidence="2" id="KW-0689">Ribosomal protein</keyword>
<comment type="caution">
    <text evidence="5">The sequence shown here is derived from an EMBL/GenBank/DDBJ whole genome shotgun (WGS) entry which is preliminary data.</text>
</comment>
<protein>
    <recommendedName>
        <fullName evidence="4">S1 motif domain-containing protein</fullName>
    </recommendedName>
</protein>
<feature type="domain" description="S1 motif" evidence="4">
    <location>
        <begin position="301"/>
        <end position="368"/>
    </location>
</feature>
<evidence type="ECO:0000256" key="2">
    <source>
        <dbReference type="ARBA" id="ARBA00022980"/>
    </source>
</evidence>
<dbReference type="CDD" id="cd04465">
    <property type="entry name" value="S1_RPS1_repeat_ec2_hs2"/>
    <property type="match status" value="1"/>
</dbReference>
<dbReference type="GO" id="GO:0003729">
    <property type="term" value="F:mRNA binding"/>
    <property type="evidence" value="ECO:0007669"/>
    <property type="project" value="TreeGrafter"/>
</dbReference>
<feature type="domain" description="S1 motif" evidence="4">
    <location>
        <begin position="195"/>
        <end position="284"/>
    </location>
</feature>
<dbReference type="PRINTS" id="PR00681">
    <property type="entry name" value="RIBOSOMALS1"/>
</dbReference>
<organism evidence="5 6">
    <name type="scientific">Candidatus Portnoybacteria bacterium RBG_19FT_COMBO_36_7</name>
    <dbReference type="NCBI Taxonomy" id="1801992"/>
    <lineage>
        <taxon>Bacteria</taxon>
        <taxon>Candidatus Portnoyibacteriota</taxon>
    </lineage>
</organism>
<sequence length="383" mass="43274">MNNLLLKSPVLPKINQIVSGTVIEIGKNTIFIDLGAFGTGVILGREIKENQQIIKSLKMDEEISAMIVELENDDGFIELSLKAANKQNTWEQLNELMQKMEPISTKIIKANKGGLIVELKGVQGFLPVSQLSYEHYPRVEDADKMKILSELNKFVGKELAVRIIDLSQEQQKLIVSEKALQEIKLKEVLKNFQVGDMVKGVISGVVDFGAFVRINLPKAQEQKSTEAEIETEHSSKSDVIEGLIHISEIDWQLIDDPREFLKVDQEIQAKIIGIEGDRLSLSLKALKKDPWMEIDEKYKKEQTVKGQVTKFNPFGAFVQLDKDIHGLVHVSEFGNETTMKQALEIAKEYEFKILSIEPKVHKMALGLIKPEAQKKETKTEEQK</sequence>
<dbReference type="GO" id="GO:0005840">
    <property type="term" value="C:ribosome"/>
    <property type="evidence" value="ECO:0007669"/>
    <property type="project" value="UniProtKB-KW"/>
</dbReference>
<dbReference type="Proteomes" id="UP000179099">
    <property type="component" value="Unassembled WGS sequence"/>
</dbReference>
<dbReference type="GO" id="GO:0003735">
    <property type="term" value="F:structural constituent of ribosome"/>
    <property type="evidence" value="ECO:0007669"/>
    <property type="project" value="TreeGrafter"/>
</dbReference>
<dbReference type="SMART" id="SM00316">
    <property type="entry name" value="S1"/>
    <property type="match status" value="4"/>
</dbReference>
<dbReference type="Pfam" id="PF00575">
    <property type="entry name" value="S1"/>
    <property type="match status" value="4"/>
</dbReference>
<accession>A0A1G2F8R5</accession>
<feature type="domain" description="S1 motif" evidence="4">
    <location>
        <begin position="15"/>
        <end position="82"/>
    </location>
</feature>
<evidence type="ECO:0000256" key="3">
    <source>
        <dbReference type="ARBA" id="ARBA00023274"/>
    </source>
</evidence>
<dbReference type="GO" id="GO:0006412">
    <property type="term" value="P:translation"/>
    <property type="evidence" value="ECO:0007669"/>
    <property type="project" value="TreeGrafter"/>
</dbReference>
<dbReference type="GO" id="GO:1990904">
    <property type="term" value="C:ribonucleoprotein complex"/>
    <property type="evidence" value="ECO:0007669"/>
    <property type="project" value="UniProtKB-KW"/>
</dbReference>
<evidence type="ECO:0000313" key="6">
    <source>
        <dbReference type="Proteomes" id="UP000179099"/>
    </source>
</evidence>
<dbReference type="PANTHER" id="PTHR10724:SF7">
    <property type="entry name" value="SMALL RIBOSOMAL SUBUNIT PROTEIN BS1C"/>
    <property type="match status" value="1"/>
</dbReference>
<dbReference type="EMBL" id="MHMW01000021">
    <property type="protein sequence ID" value="OGZ34008.1"/>
    <property type="molecule type" value="Genomic_DNA"/>
</dbReference>
<evidence type="ECO:0000256" key="1">
    <source>
        <dbReference type="ARBA" id="ARBA00006767"/>
    </source>
</evidence>
<dbReference type="InterPro" id="IPR050437">
    <property type="entry name" value="Ribos_protein_bS1-like"/>
</dbReference>